<feature type="transmembrane region" description="Helical" evidence="1">
    <location>
        <begin position="41"/>
        <end position="58"/>
    </location>
</feature>
<proteinExistence type="predicted"/>
<evidence type="ECO:0000313" key="2">
    <source>
        <dbReference type="EMBL" id="VTZ48882.1"/>
    </source>
</evidence>
<feature type="transmembrane region" description="Helical" evidence="1">
    <location>
        <begin position="132"/>
        <end position="152"/>
    </location>
</feature>
<dbReference type="Proteomes" id="UP000485880">
    <property type="component" value="Unassembled WGS sequence"/>
</dbReference>
<organism evidence="2 3">
    <name type="scientific">Methylocella tundrae</name>
    <dbReference type="NCBI Taxonomy" id="227605"/>
    <lineage>
        <taxon>Bacteria</taxon>
        <taxon>Pseudomonadati</taxon>
        <taxon>Pseudomonadota</taxon>
        <taxon>Alphaproteobacteria</taxon>
        <taxon>Hyphomicrobiales</taxon>
        <taxon>Beijerinckiaceae</taxon>
        <taxon>Methylocella</taxon>
    </lineage>
</organism>
<feature type="transmembrane region" description="Helical" evidence="1">
    <location>
        <begin position="78"/>
        <end position="102"/>
    </location>
</feature>
<feature type="transmembrane region" description="Helical" evidence="1">
    <location>
        <begin position="109"/>
        <end position="126"/>
    </location>
</feature>
<dbReference type="AlphaFoldDB" id="A0A8B6M430"/>
<gene>
    <name evidence="2" type="ORF">MPC4_120007</name>
</gene>
<keyword evidence="1" id="KW-1133">Transmembrane helix</keyword>
<keyword evidence="1" id="KW-0812">Transmembrane</keyword>
<dbReference type="EMBL" id="CABFMQ020000024">
    <property type="protein sequence ID" value="VTZ48882.1"/>
    <property type="molecule type" value="Genomic_DNA"/>
</dbReference>
<evidence type="ECO:0000313" key="3">
    <source>
        <dbReference type="Proteomes" id="UP000485880"/>
    </source>
</evidence>
<dbReference type="Pfam" id="PF19660">
    <property type="entry name" value="DUF6163"/>
    <property type="match status" value="1"/>
</dbReference>
<sequence length="164" mass="17453">MYPGGPVMKALRGSDGSVERPDSGAAIRLGEAGETGEESPWGVILVIFMRLLAALWVLQGLTQWSAVLVPSEPFLDAAAPVASAAVIFFAVLDLVAAVGLWLATPWGGVLWLFSAVAQIFAAAMIPPFFGKVWIGVNAVLIIAYFVLTWQASHPGAHAARRKRR</sequence>
<dbReference type="InterPro" id="IPR046161">
    <property type="entry name" value="DUF6163"/>
</dbReference>
<name>A0A8B6M430_METTU</name>
<reference evidence="2 3" key="1">
    <citation type="submission" date="2019-05" db="EMBL/GenBank/DDBJ databases">
        <authorList>
            <person name="Farhan Ul Haque M."/>
        </authorList>
    </citation>
    <scope>NUCLEOTIDE SEQUENCE [LARGE SCALE GENOMIC DNA]</scope>
    <source>
        <strain evidence="2">2</strain>
    </source>
</reference>
<protein>
    <recommendedName>
        <fullName evidence="4">DoxX family protein</fullName>
    </recommendedName>
</protein>
<keyword evidence="3" id="KW-1185">Reference proteome</keyword>
<comment type="caution">
    <text evidence="2">The sequence shown here is derived from an EMBL/GenBank/DDBJ whole genome shotgun (WGS) entry which is preliminary data.</text>
</comment>
<keyword evidence="1" id="KW-0472">Membrane</keyword>
<accession>A0A8B6M430</accession>
<evidence type="ECO:0008006" key="4">
    <source>
        <dbReference type="Google" id="ProtNLM"/>
    </source>
</evidence>
<evidence type="ECO:0000256" key="1">
    <source>
        <dbReference type="SAM" id="Phobius"/>
    </source>
</evidence>